<evidence type="ECO:0000313" key="8">
    <source>
        <dbReference type="EMBL" id="MBB2891226.1"/>
    </source>
</evidence>
<proteinExistence type="inferred from homology"/>
<feature type="transmembrane region" description="Helical" evidence="7">
    <location>
        <begin position="275"/>
        <end position="294"/>
    </location>
</feature>
<dbReference type="RefSeq" id="WP_183319522.1">
    <property type="nucleotide sequence ID" value="NZ_JACHVQ010000001.1"/>
</dbReference>
<keyword evidence="3 7" id="KW-0812">Transmembrane</keyword>
<evidence type="ECO:0000256" key="6">
    <source>
        <dbReference type="SAM" id="MobiDB-lite"/>
    </source>
</evidence>
<accession>A0A839N6F2</accession>
<evidence type="ECO:0000256" key="4">
    <source>
        <dbReference type="ARBA" id="ARBA00022989"/>
    </source>
</evidence>
<evidence type="ECO:0000256" key="5">
    <source>
        <dbReference type="ARBA" id="ARBA00023136"/>
    </source>
</evidence>
<feature type="transmembrane region" description="Helical" evidence="7">
    <location>
        <begin position="144"/>
        <end position="165"/>
    </location>
</feature>
<organism evidence="8 9">
    <name type="scientific">Flexivirga oryzae</name>
    <dbReference type="NCBI Taxonomy" id="1794944"/>
    <lineage>
        <taxon>Bacteria</taxon>
        <taxon>Bacillati</taxon>
        <taxon>Actinomycetota</taxon>
        <taxon>Actinomycetes</taxon>
        <taxon>Micrococcales</taxon>
        <taxon>Dermacoccaceae</taxon>
        <taxon>Flexivirga</taxon>
    </lineage>
</organism>
<dbReference type="PANTHER" id="PTHR31632">
    <property type="entry name" value="IRON TRANSPORTER FTH1"/>
    <property type="match status" value="1"/>
</dbReference>
<dbReference type="Proteomes" id="UP000559182">
    <property type="component" value="Unassembled WGS sequence"/>
</dbReference>
<comment type="caution">
    <text evidence="8">The sequence shown here is derived from an EMBL/GenBank/DDBJ whole genome shotgun (WGS) entry which is preliminary data.</text>
</comment>
<dbReference type="Pfam" id="PF03239">
    <property type="entry name" value="FTR1"/>
    <property type="match status" value="1"/>
</dbReference>
<evidence type="ECO:0000256" key="7">
    <source>
        <dbReference type="SAM" id="Phobius"/>
    </source>
</evidence>
<feature type="transmembrane region" description="Helical" evidence="7">
    <location>
        <begin position="177"/>
        <end position="197"/>
    </location>
</feature>
<gene>
    <name evidence="8" type="ORF">FHU39_001210</name>
</gene>
<keyword evidence="5 7" id="KW-0472">Membrane</keyword>
<evidence type="ECO:0000256" key="2">
    <source>
        <dbReference type="ARBA" id="ARBA00008333"/>
    </source>
</evidence>
<protein>
    <submittedName>
        <fullName evidence="8">High-affinity iron transporter</fullName>
    </submittedName>
</protein>
<dbReference type="GO" id="GO:0015093">
    <property type="term" value="F:ferrous iron transmembrane transporter activity"/>
    <property type="evidence" value="ECO:0007669"/>
    <property type="project" value="TreeGrafter"/>
</dbReference>
<dbReference type="EMBL" id="JACHVQ010000001">
    <property type="protein sequence ID" value="MBB2891226.1"/>
    <property type="molecule type" value="Genomic_DNA"/>
</dbReference>
<keyword evidence="4 7" id="KW-1133">Transmembrane helix</keyword>
<reference evidence="8 9" key="1">
    <citation type="submission" date="2020-08" db="EMBL/GenBank/DDBJ databases">
        <title>Sequencing the genomes of 1000 actinobacteria strains.</title>
        <authorList>
            <person name="Klenk H.-P."/>
        </authorList>
    </citation>
    <scope>NUCLEOTIDE SEQUENCE [LARGE SCALE GENOMIC DNA]</scope>
    <source>
        <strain evidence="8 9">DSM 105369</strain>
    </source>
</reference>
<keyword evidence="9" id="KW-1185">Reference proteome</keyword>
<evidence type="ECO:0000256" key="3">
    <source>
        <dbReference type="ARBA" id="ARBA00022692"/>
    </source>
</evidence>
<comment type="similarity">
    <text evidence="2">Belongs to the oxidase-dependent Fe transporter (OFeT) (TC 9.A.10.1) family.</text>
</comment>
<comment type="subcellular location">
    <subcellularLocation>
        <location evidence="1">Membrane</location>
        <topology evidence="1">Multi-pass membrane protein</topology>
    </subcellularLocation>
</comment>
<evidence type="ECO:0000313" key="9">
    <source>
        <dbReference type="Proteomes" id="UP000559182"/>
    </source>
</evidence>
<feature type="transmembrane region" description="Helical" evidence="7">
    <location>
        <begin position="38"/>
        <end position="57"/>
    </location>
</feature>
<name>A0A839N6F2_9MICO</name>
<dbReference type="NCBIfam" id="NF041756">
    <property type="entry name" value="EfeU"/>
    <property type="match status" value="1"/>
</dbReference>
<dbReference type="GO" id="GO:0033573">
    <property type="term" value="C:high-affinity iron permease complex"/>
    <property type="evidence" value="ECO:0007669"/>
    <property type="project" value="InterPro"/>
</dbReference>
<sequence>MLATFVIGLREGLEAALIVGIIATFLRSNGRRLTPMWIGVTIAILISVAVGVVLRLVETTLPQAAQEGMETVIGAVAIVFVTGMVLWMATHARFMKRELESAAQDALGDGTSRALAVMAFLAVLKEGFETAVFLLATFQAASDTAAAAGGAVLGVFAAALIGIGIFRGGVRLNLGRFFKVTSAFLVLVAAGLVLTALRTAHEAHWLNAGQQRTIDLHWLAPNGSIRGALFTGVLGIPPDPRVVEVLGWLCYLVPMTLILFWPQHHRPGAAASRRIKVVAAGTCVVGAAVLFFAIPAASLQAPASAGLVDAGGQQVGTARLTGDSPPALVLTSGGTTSKVALSHPATESHAGLTTTRYVGHPKATGATPGTITLEQLIAMTGNKLPVGFDPTRNPGPFTAHWSRTATVDVWSYEHHLLDATGRRTQVVTLTGGGLTTPRTMSVTPSDGITAGTWSVAPSYVDRVGHAAQARDNTAAERDFWRHVVPAGLLIAAVALLAAALWSARSSSETSVTAKVPARSAA</sequence>
<evidence type="ECO:0000256" key="1">
    <source>
        <dbReference type="ARBA" id="ARBA00004141"/>
    </source>
</evidence>
<feature type="transmembrane region" description="Helical" evidence="7">
    <location>
        <begin position="245"/>
        <end position="263"/>
    </location>
</feature>
<feature type="transmembrane region" description="Helical" evidence="7">
    <location>
        <begin position="115"/>
        <end position="138"/>
    </location>
</feature>
<dbReference type="PANTHER" id="PTHR31632:SF2">
    <property type="entry name" value="PLASMA MEMBRANE IRON PERMEASE"/>
    <property type="match status" value="1"/>
</dbReference>
<dbReference type="InterPro" id="IPR004923">
    <property type="entry name" value="FTR1/Fip1/EfeU"/>
</dbReference>
<dbReference type="AlphaFoldDB" id="A0A839N6F2"/>
<feature type="transmembrane region" description="Helical" evidence="7">
    <location>
        <begin position="72"/>
        <end position="94"/>
    </location>
</feature>
<feature type="region of interest" description="Disordered" evidence="6">
    <location>
        <begin position="341"/>
        <end position="365"/>
    </location>
</feature>